<sequence length="117" mass="13065">MKVIYQKHPVTPEQKVELRSQGYKIIDAAFAPAGYEHPFTRREQTEEQAKAELEAKSTERVEAEKLASDAANANTTLWDGLDELDAEQLHALAKERGVSVHHKAGADKVREALRKTA</sequence>
<keyword evidence="2" id="KW-1185">Reference proteome</keyword>
<dbReference type="AlphaFoldDB" id="A0A8H9IKE4"/>
<evidence type="ECO:0000313" key="2">
    <source>
        <dbReference type="Proteomes" id="UP000608923"/>
    </source>
</evidence>
<dbReference type="Proteomes" id="UP000608923">
    <property type="component" value="Unassembled WGS sequence"/>
</dbReference>
<dbReference type="RefSeq" id="WP_189393545.1">
    <property type="nucleotide sequence ID" value="NZ_BMZN01000004.1"/>
</dbReference>
<evidence type="ECO:0000313" key="1">
    <source>
        <dbReference type="EMBL" id="GHC52403.1"/>
    </source>
</evidence>
<gene>
    <name evidence="1" type="ORF">GCM10010096_25620</name>
</gene>
<protein>
    <submittedName>
        <fullName evidence="1">Uncharacterized protein</fullName>
    </submittedName>
</protein>
<comment type="caution">
    <text evidence="1">The sequence shown here is derived from an EMBL/GenBank/DDBJ whole genome shotgun (WGS) entry which is preliminary data.</text>
</comment>
<proteinExistence type="predicted"/>
<name>A0A8H9IKE4_9BURK</name>
<dbReference type="EMBL" id="BMZN01000004">
    <property type="protein sequence ID" value="GHC52403.1"/>
    <property type="molecule type" value="Genomic_DNA"/>
</dbReference>
<reference evidence="2" key="1">
    <citation type="journal article" date="2019" name="Int. J. Syst. Evol. Microbiol.">
        <title>The Global Catalogue of Microorganisms (GCM) 10K type strain sequencing project: providing services to taxonomists for standard genome sequencing and annotation.</title>
        <authorList>
            <consortium name="The Broad Institute Genomics Platform"/>
            <consortium name="The Broad Institute Genome Sequencing Center for Infectious Disease"/>
            <person name="Wu L."/>
            <person name="Ma J."/>
        </authorList>
    </citation>
    <scope>NUCLEOTIDE SEQUENCE [LARGE SCALE GENOMIC DNA]</scope>
    <source>
        <strain evidence="2">KCTC 42083</strain>
    </source>
</reference>
<accession>A0A8H9IKE4</accession>
<organism evidence="1 2">
    <name type="scientific">Alcaligenes pakistanensis</name>
    <dbReference type="NCBI Taxonomy" id="1482717"/>
    <lineage>
        <taxon>Bacteria</taxon>
        <taxon>Pseudomonadati</taxon>
        <taxon>Pseudomonadota</taxon>
        <taxon>Betaproteobacteria</taxon>
        <taxon>Burkholderiales</taxon>
        <taxon>Alcaligenaceae</taxon>
        <taxon>Alcaligenes</taxon>
    </lineage>
</organism>